<reference evidence="2" key="1">
    <citation type="submission" date="2016-11" db="UniProtKB">
        <authorList>
            <consortium name="WormBaseParasite"/>
        </authorList>
    </citation>
    <scope>IDENTIFICATION</scope>
    <source>
        <strain evidence="2">KR3021</strain>
    </source>
</reference>
<accession>A0AC35TLU0</accession>
<name>A0AC35TLU0_9BILA</name>
<dbReference type="Proteomes" id="UP000095286">
    <property type="component" value="Unplaced"/>
</dbReference>
<protein>
    <submittedName>
        <fullName evidence="2">60S ribosomal protein L13</fullName>
    </submittedName>
</protein>
<dbReference type="WBParaSite" id="RSKR_0000198800.1">
    <property type="protein sequence ID" value="RSKR_0000198800.1"/>
    <property type="gene ID" value="RSKR_0000198800"/>
</dbReference>
<organism evidence="1 2">
    <name type="scientific">Rhabditophanes sp. KR3021</name>
    <dbReference type="NCBI Taxonomy" id="114890"/>
    <lineage>
        <taxon>Eukaryota</taxon>
        <taxon>Metazoa</taxon>
        <taxon>Ecdysozoa</taxon>
        <taxon>Nematoda</taxon>
        <taxon>Chromadorea</taxon>
        <taxon>Rhabditida</taxon>
        <taxon>Tylenchina</taxon>
        <taxon>Panagrolaimomorpha</taxon>
        <taxon>Strongyloidoidea</taxon>
        <taxon>Alloionematidae</taxon>
        <taxon>Rhabditophanes</taxon>
    </lineage>
</organism>
<evidence type="ECO:0000313" key="1">
    <source>
        <dbReference type="Proteomes" id="UP000095286"/>
    </source>
</evidence>
<proteinExistence type="predicted"/>
<sequence length="212" mass="23739">MAPKGNNVIPNAHFRKHWEKRIKTWFNQPGRKLRRKETRIAKAKAVAPRPAAGLLKPVVRCPTHKYNNKLRLGRGFTLEELKAAGISRGQASTIGVAVDYRRVNKSAPGLQLNIERLKLYKSKLIVFPKKSSAPKKGDATAEEVKLAQQLVGRVLPLTKPTISVPLAKVTEELKKFEVFKHLRRVRADARYKGKREKKAAEAAEDGLGGGRR</sequence>
<evidence type="ECO:0000313" key="2">
    <source>
        <dbReference type="WBParaSite" id="RSKR_0000198800.1"/>
    </source>
</evidence>